<keyword evidence="3" id="KW-1185">Reference proteome</keyword>
<dbReference type="VEuPathDB" id="FungiDB:SDRG_12475"/>
<feature type="transmembrane region" description="Helical" evidence="1">
    <location>
        <begin position="51"/>
        <end position="72"/>
    </location>
</feature>
<reference evidence="2 3" key="1">
    <citation type="submission" date="2012-04" db="EMBL/GenBank/DDBJ databases">
        <title>The Genome Sequence of Saprolegnia declina VS20.</title>
        <authorList>
            <consortium name="The Broad Institute Genome Sequencing Platform"/>
            <person name="Russ C."/>
            <person name="Nusbaum C."/>
            <person name="Tyler B."/>
            <person name="van West P."/>
            <person name="Dieguez-Uribeondo J."/>
            <person name="de Bruijn I."/>
            <person name="Tripathy S."/>
            <person name="Jiang R."/>
            <person name="Young S.K."/>
            <person name="Zeng Q."/>
            <person name="Gargeya S."/>
            <person name="Fitzgerald M."/>
            <person name="Haas B."/>
            <person name="Abouelleil A."/>
            <person name="Alvarado L."/>
            <person name="Arachchi H.M."/>
            <person name="Berlin A."/>
            <person name="Chapman S.B."/>
            <person name="Goldberg J."/>
            <person name="Griggs A."/>
            <person name="Gujja S."/>
            <person name="Hansen M."/>
            <person name="Howarth C."/>
            <person name="Imamovic A."/>
            <person name="Larimer J."/>
            <person name="McCowen C."/>
            <person name="Montmayeur A."/>
            <person name="Murphy C."/>
            <person name="Neiman D."/>
            <person name="Pearson M."/>
            <person name="Priest M."/>
            <person name="Roberts A."/>
            <person name="Saif S."/>
            <person name="Shea T."/>
            <person name="Sisk P."/>
            <person name="Sykes S."/>
            <person name="Wortman J."/>
            <person name="Nusbaum C."/>
            <person name="Birren B."/>
        </authorList>
    </citation>
    <scope>NUCLEOTIDE SEQUENCE [LARGE SCALE GENOMIC DNA]</scope>
    <source>
        <strain evidence="2 3">VS20</strain>
    </source>
</reference>
<evidence type="ECO:0008006" key="4">
    <source>
        <dbReference type="Google" id="ProtNLM"/>
    </source>
</evidence>
<protein>
    <recommendedName>
        <fullName evidence="4">Fatty acid hydroxylase domain-containing protein</fullName>
    </recommendedName>
</protein>
<accession>T0PWQ2</accession>
<dbReference type="EMBL" id="JH767180">
    <property type="protein sequence ID" value="EQC29929.1"/>
    <property type="molecule type" value="Genomic_DNA"/>
</dbReference>
<dbReference type="RefSeq" id="XP_008616768.1">
    <property type="nucleotide sequence ID" value="XM_008618546.1"/>
</dbReference>
<evidence type="ECO:0000256" key="1">
    <source>
        <dbReference type="SAM" id="Phobius"/>
    </source>
</evidence>
<keyword evidence="1" id="KW-0472">Membrane</keyword>
<evidence type="ECO:0000313" key="3">
    <source>
        <dbReference type="Proteomes" id="UP000030762"/>
    </source>
</evidence>
<dbReference type="GeneID" id="19953202"/>
<evidence type="ECO:0000313" key="2">
    <source>
        <dbReference type="EMBL" id="EQC29929.1"/>
    </source>
</evidence>
<dbReference type="AlphaFoldDB" id="T0PWQ2"/>
<name>T0PWQ2_SAPDV</name>
<dbReference type="Proteomes" id="UP000030762">
    <property type="component" value="Unassembled WGS sequence"/>
</dbReference>
<gene>
    <name evidence="2" type="ORF">SDRG_12475</name>
</gene>
<dbReference type="OrthoDB" id="67774at2759"/>
<dbReference type="OMA" id="FAFELGM"/>
<organism evidence="2 3">
    <name type="scientific">Saprolegnia diclina (strain VS20)</name>
    <dbReference type="NCBI Taxonomy" id="1156394"/>
    <lineage>
        <taxon>Eukaryota</taxon>
        <taxon>Sar</taxon>
        <taxon>Stramenopiles</taxon>
        <taxon>Oomycota</taxon>
        <taxon>Saprolegniomycetes</taxon>
        <taxon>Saprolegniales</taxon>
        <taxon>Saprolegniaceae</taxon>
        <taxon>Saprolegnia</taxon>
    </lineage>
</organism>
<keyword evidence="1" id="KW-0812">Transmembrane</keyword>
<keyword evidence="1" id="KW-1133">Transmembrane helix</keyword>
<feature type="transmembrane region" description="Helical" evidence="1">
    <location>
        <begin position="132"/>
        <end position="152"/>
    </location>
</feature>
<feature type="transmembrane region" description="Helical" evidence="1">
    <location>
        <begin position="25"/>
        <end position="45"/>
    </location>
</feature>
<dbReference type="InParanoid" id="T0PWQ2"/>
<sequence>MASTPKPHLLDVFVYGPNETPPLRFLAGFPYFVLTIAHVQLGHFVWLHGMGFTGCVIYTLLSFGTIVLDGLANPSLGKNLQTLRCNGFSDTLTATRMALNLISNVVMTWLVFQELCGPEAVASTLQFESYSTFTVAAIAANIGLTEVLFYFAHKCLHEVLPRIHLMHHCCFEPTHSTNFIFDPIDFAFELGMPTAFLFVNHFVLWQQDHVVLLVSYMIVQQYYALDHSDFLQLHHFKHHARLDDMYTAYIKYRNPSDLKLEAVRTIMQRPAKHA</sequence>
<proteinExistence type="predicted"/>